<dbReference type="Proteomes" id="UP001365542">
    <property type="component" value="Unassembled WGS sequence"/>
</dbReference>
<gene>
    <name evidence="2" type="ORF">TWF694_003872</name>
</gene>
<dbReference type="EMBL" id="JAVHJO010000013">
    <property type="protein sequence ID" value="KAK6530530.1"/>
    <property type="molecule type" value="Genomic_DNA"/>
</dbReference>
<evidence type="ECO:0000256" key="1">
    <source>
        <dbReference type="SAM" id="SignalP"/>
    </source>
</evidence>
<keyword evidence="1" id="KW-0732">Signal</keyword>
<feature type="signal peptide" evidence="1">
    <location>
        <begin position="1"/>
        <end position="15"/>
    </location>
</feature>
<evidence type="ECO:0000313" key="2">
    <source>
        <dbReference type="EMBL" id="KAK6530530.1"/>
    </source>
</evidence>
<evidence type="ECO:0000313" key="3">
    <source>
        <dbReference type="Proteomes" id="UP001365542"/>
    </source>
</evidence>
<organism evidence="2 3">
    <name type="scientific">Orbilia ellipsospora</name>
    <dbReference type="NCBI Taxonomy" id="2528407"/>
    <lineage>
        <taxon>Eukaryota</taxon>
        <taxon>Fungi</taxon>
        <taxon>Dikarya</taxon>
        <taxon>Ascomycota</taxon>
        <taxon>Pezizomycotina</taxon>
        <taxon>Orbiliomycetes</taxon>
        <taxon>Orbiliales</taxon>
        <taxon>Orbiliaceae</taxon>
        <taxon>Orbilia</taxon>
    </lineage>
</organism>
<feature type="chain" id="PRO_5043821781" evidence="1">
    <location>
        <begin position="16"/>
        <end position="369"/>
    </location>
</feature>
<dbReference type="AlphaFoldDB" id="A0AAV9X5I1"/>
<comment type="caution">
    <text evidence="2">The sequence shown here is derived from an EMBL/GenBank/DDBJ whole genome shotgun (WGS) entry which is preliminary data.</text>
</comment>
<proteinExistence type="predicted"/>
<keyword evidence="3" id="KW-1185">Reference proteome</keyword>
<reference evidence="2 3" key="1">
    <citation type="submission" date="2019-10" db="EMBL/GenBank/DDBJ databases">
        <authorList>
            <person name="Palmer J.M."/>
        </authorList>
    </citation>
    <scope>NUCLEOTIDE SEQUENCE [LARGE SCALE GENOMIC DNA]</scope>
    <source>
        <strain evidence="2 3">TWF694</strain>
    </source>
</reference>
<accession>A0AAV9X5I1</accession>
<sequence length="369" mass="41494">MKITHIIFLAVAVSAVPLDLDPEKLADSTQVDRDYPQEAIDTIGDIVSKTKFNMAPNIVGSQYVPKIIEEAKAFTGVGQIKAAIWEGIKKFFGGKIDKAKAFYENLSPKALKDVITKSGLLSRFGFGKSFSAVVTTTAQLQANWGQGIMAGQKLRSMRGNPFSHFMDDHGNLYRGKFIQRVLDRPDNAPGGIKALEELWGRPLTRQELARKAWRQDHDSWVGIDGRNFHQIEYRKAGNRDTQAMKDRHAEANKAAQEFVDDRCKGMSRDEAFKKYWAKFHKIYDAYVTLAPGEYWQNFDQIIPVQNTTRKYCGKADPAMDFPLSSISGPIGTEPNELAQTNVAVKDSSGCEWYWGPLKIFTCDQLRARS</sequence>
<name>A0AAV9X5I1_9PEZI</name>
<protein>
    <submittedName>
        <fullName evidence="2">Uncharacterized protein</fullName>
    </submittedName>
</protein>